<dbReference type="EMBL" id="JRVC01000014">
    <property type="protein sequence ID" value="KHS45063.1"/>
    <property type="molecule type" value="Genomic_DNA"/>
</dbReference>
<proteinExistence type="predicted"/>
<dbReference type="PANTHER" id="PTHR23505">
    <property type="entry name" value="SPINSTER"/>
    <property type="match status" value="1"/>
</dbReference>
<name>A0A0B8ZPM7_9SPHN</name>
<feature type="transmembrane region" description="Helical" evidence="6">
    <location>
        <begin position="91"/>
        <end position="112"/>
    </location>
</feature>
<feature type="transmembrane region" description="Helical" evidence="6">
    <location>
        <begin position="182"/>
        <end position="201"/>
    </location>
</feature>
<organism evidence="8 9">
    <name type="scientific">Novosphingobium subterraneum</name>
    <dbReference type="NCBI Taxonomy" id="48936"/>
    <lineage>
        <taxon>Bacteria</taxon>
        <taxon>Pseudomonadati</taxon>
        <taxon>Pseudomonadota</taxon>
        <taxon>Alphaproteobacteria</taxon>
        <taxon>Sphingomonadales</taxon>
        <taxon>Sphingomonadaceae</taxon>
        <taxon>Novosphingobium</taxon>
    </lineage>
</organism>
<dbReference type="Proteomes" id="UP000031338">
    <property type="component" value="Unassembled WGS sequence"/>
</dbReference>
<evidence type="ECO:0000256" key="6">
    <source>
        <dbReference type="SAM" id="Phobius"/>
    </source>
</evidence>
<keyword evidence="3 6" id="KW-0812">Transmembrane</keyword>
<dbReference type="PROSITE" id="PS50850">
    <property type="entry name" value="MFS"/>
    <property type="match status" value="1"/>
</dbReference>
<dbReference type="PANTHER" id="PTHR23505:SF79">
    <property type="entry name" value="PROTEIN SPINSTER"/>
    <property type="match status" value="1"/>
</dbReference>
<dbReference type="InterPro" id="IPR044770">
    <property type="entry name" value="MFS_spinster-like"/>
</dbReference>
<evidence type="ECO:0000256" key="4">
    <source>
        <dbReference type="ARBA" id="ARBA00022989"/>
    </source>
</evidence>
<dbReference type="Pfam" id="PF07690">
    <property type="entry name" value="MFS_1"/>
    <property type="match status" value="1"/>
</dbReference>
<feature type="transmembrane region" description="Helical" evidence="6">
    <location>
        <begin position="24"/>
        <end position="40"/>
    </location>
</feature>
<feature type="transmembrane region" description="Helical" evidence="6">
    <location>
        <begin position="397"/>
        <end position="416"/>
    </location>
</feature>
<feature type="transmembrane region" description="Helical" evidence="6">
    <location>
        <begin position="302"/>
        <end position="321"/>
    </location>
</feature>
<feature type="domain" description="Major facilitator superfamily (MFS) profile" evidence="7">
    <location>
        <begin position="26"/>
        <end position="426"/>
    </location>
</feature>
<feature type="transmembrane region" description="Helical" evidence="6">
    <location>
        <begin position="327"/>
        <end position="353"/>
    </location>
</feature>
<dbReference type="Gene3D" id="1.20.1250.20">
    <property type="entry name" value="MFS general substrate transporter like domains"/>
    <property type="match status" value="2"/>
</dbReference>
<keyword evidence="4 6" id="KW-1133">Transmembrane helix</keyword>
<evidence type="ECO:0000256" key="3">
    <source>
        <dbReference type="ARBA" id="ARBA00022692"/>
    </source>
</evidence>
<keyword evidence="2" id="KW-0813">Transport</keyword>
<feature type="transmembrane region" description="Helical" evidence="6">
    <location>
        <begin position="152"/>
        <end position="176"/>
    </location>
</feature>
<feature type="transmembrane region" description="Helical" evidence="6">
    <location>
        <begin position="60"/>
        <end position="79"/>
    </location>
</feature>
<dbReference type="AlphaFoldDB" id="A0A0B8ZPM7"/>
<dbReference type="GO" id="GO:0022857">
    <property type="term" value="F:transmembrane transporter activity"/>
    <property type="evidence" value="ECO:0007669"/>
    <property type="project" value="InterPro"/>
</dbReference>
<gene>
    <name evidence="8" type="ORF">NJ75_02989</name>
</gene>
<keyword evidence="5 6" id="KW-0472">Membrane</keyword>
<dbReference type="STRING" id="48936.NJ75_02989"/>
<evidence type="ECO:0000313" key="9">
    <source>
        <dbReference type="Proteomes" id="UP000031338"/>
    </source>
</evidence>
<feature type="transmembrane region" description="Helical" evidence="6">
    <location>
        <begin position="222"/>
        <end position="246"/>
    </location>
</feature>
<evidence type="ECO:0000256" key="5">
    <source>
        <dbReference type="ARBA" id="ARBA00023136"/>
    </source>
</evidence>
<protein>
    <submittedName>
        <fullName evidence="8">Major facilitator transporter</fullName>
    </submittedName>
</protein>
<feature type="transmembrane region" description="Helical" evidence="6">
    <location>
        <begin position="365"/>
        <end position="385"/>
    </location>
</feature>
<feature type="transmembrane region" description="Helical" evidence="6">
    <location>
        <begin position="266"/>
        <end position="290"/>
    </location>
</feature>
<dbReference type="PATRIC" id="fig|48936.3.peg.3004"/>
<dbReference type="InterPro" id="IPR036259">
    <property type="entry name" value="MFS_trans_sf"/>
</dbReference>
<reference evidence="8 9" key="1">
    <citation type="submission" date="2014-10" db="EMBL/GenBank/DDBJ databases">
        <title>Draft genome sequence of Novosphingobium subterraneum DSM 12447.</title>
        <authorList>
            <person name="Gan H.M."/>
            <person name="Gan H.Y."/>
            <person name="Savka M.A."/>
        </authorList>
    </citation>
    <scope>NUCLEOTIDE SEQUENCE [LARGE SCALE GENOMIC DNA]</scope>
    <source>
        <strain evidence="8 9">DSM 12447</strain>
    </source>
</reference>
<evidence type="ECO:0000256" key="2">
    <source>
        <dbReference type="ARBA" id="ARBA00022448"/>
    </source>
</evidence>
<comment type="subcellular location">
    <subcellularLocation>
        <location evidence="1">Membrane</location>
        <topology evidence="1">Multi-pass membrane protein</topology>
    </subcellularLocation>
</comment>
<dbReference type="InterPro" id="IPR020846">
    <property type="entry name" value="MFS_dom"/>
</dbReference>
<dbReference type="InterPro" id="IPR011701">
    <property type="entry name" value="MFS"/>
</dbReference>
<feature type="transmembrane region" description="Helical" evidence="6">
    <location>
        <begin position="118"/>
        <end position="145"/>
    </location>
</feature>
<evidence type="ECO:0000256" key="1">
    <source>
        <dbReference type="ARBA" id="ARBA00004141"/>
    </source>
</evidence>
<sequence>MAATIPAGAAATLSTSGKPLTNRWLALTLLVMVAVLNYADRFLIPGLAQPIKAHFGISDTVMGALMGPAFALLYSLFTLPIARAADRRSRVMIIALGCGFWSFFTLLSGLATNAEMLALARVGVGIGEAAYQAPAAALIAAYFPANERGRAFALLGTAIYVGQMAGLAGGPAIAAASTWQTAFHALGMIGIVIALATWLIVREPAREVIDVATPVLPLKQTMRLLVGTPSVMLLATVMALGSLSGVTFGMWGPALFERAYGLSTQAAGATFALSFGLPGLLGVLGFGFLSDKLGKGDATVQLRLTALALGGATTTILLVTWSDSLTVARLLAVPSGLLGGGWSVGVLAGLQYILPNSHRATGTALVLLISSMFANVLGPVLAGQLSDWIAGAGPHGLRIGLSVAIPTGYIGVWAALRAMRSFERDKAALAG</sequence>
<keyword evidence="9" id="KW-1185">Reference proteome</keyword>
<dbReference type="RefSeq" id="WP_052242526.1">
    <property type="nucleotide sequence ID" value="NZ_JRVC01000014.1"/>
</dbReference>
<evidence type="ECO:0000259" key="7">
    <source>
        <dbReference type="PROSITE" id="PS50850"/>
    </source>
</evidence>
<comment type="caution">
    <text evidence="8">The sequence shown here is derived from an EMBL/GenBank/DDBJ whole genome shotgun (WGS) entry which is preliminary data.</text>
</comment>
<dbReference type="GO" id="GO:0016020">
    <property type="term" value="C:membrane"/>
    <property type="evidence" value="ECO:0007669"/>
    <property type="project" value="UniProtKB-SubCell"/>
</dbReference>
<dbReference type="SUPFAM" id="SSF103473">
    <property type="entry name" value="MFS general substrate transporter"/>
    <property type="match status" value="1"/>
</dbReference>
<evidence type="ECO:0000313" key="8">
    <source>
        <dbReference type="EMBL" id="KHS45063.1"/>
    </source>
</evidence>
<accession>A0A0B8ZPM7</accession>